<accession>A0ABV3RII0</accession>
<feature type="region of interest" description="Disordered" evidence="3">
    <location>
        <begin position="427"/>
        <end position="450"/>
    </location>
</feature>
<evidence type="ECO:0000256" key="3">
    <source>
        <dbReference type="SAM" id="MobiDB-lite"/>
    </source>
</evidence>
<keyword evidence="1" id="KW-0479">Metal-binding</keyword>
<comment type="caution">
    <text evidence="4">The sequence shown here is derived from an EMBL/GenBank/DDBJ whole genome shotgun (WGS) entry which is preliminary data.</text>
</comment>
<dbReference type="InterPro" id="IPR052063">
    <property type="entry name" value="Polysaccharide_Lyase_1"/>
</dbReference>
<dbReference type="GO" id="GO:0016829">
    <property type="term" value="F:lyase activity"/>
    <property type="evidence" value="ECO:0007669"/>
    <property type="project" value="UniProtKB-KW"/>
</dbReference>
<evidence type="ECO:0000256" key="1">
    <source>
        <dbReference type="ARBA" id="ARBA00022723"/>
    </source>
</evidence>
<keyword evidence="5" id="KW-1185">Reference proteome</keyword>
<evidence type="ECO:0000256" key="2">
    <source>
        <dbReference type="ARBA" id="ARBA00023180"/>
    </source>
</evidence>
<reference evidence="4 5" key="1">
    <citation type="submission" date="2024-06" db="EMBL/GenBank/DDBJ databases">
        <title>Novosphingobium rhizovicinus M1R2S20.</title>
        <authorList>
            <person name="Sun J.-Q."/>
        </authorList>
    </citation>
    <scope>NUCLEOTIDE SEQUENCE [LARGE SCALE GENOMIC DNA]</scope>
    <source>
        <strain evidence="4 5">M1R2S20</strain>
    </source>
</reference>
<gene>
    <name evidence="4" type="ORF">ABUH87_18065</name>
</gene>
<dbReference type="RefSeq" id="WP_367775513.1">
    <property type="nucleotide sequence ID" value="NZ_JBFNXR010000054.1"/>
</dbReference>
<evidence type="ECO:0000313" key="4">
    <source>
        <dbReference type="EMBL" id="MEW9857034.1"/>
    </source>
</evidence>
<dbReference type="PANTHER" id="PTHR42970:SF1">
    <property type="entry name" value="PECTATE LYASE C-RELATED"/>
    <property type="match status" value="1"/>
</dbReference>
<proteinExistence type="predicted"/>
<dbReference type="Gene3D" id="2.160.20.10">
    <property type="entry name" value="Single-stranded right-handed beta-helix, Pectin lyase-like"/>
    <property type="match status" value="1"/>
</dbReference>
<dbReference type="Proteomes" id="UP001556118">
    <property type="component" value="Unassembled WGS sequence"/>
</dbReference>
<evidence type="ECO:0000313" key="5">
    <source>
        <dbReference type="Proteomes" id="UP001556118"/>
    </source>
</evidence>
<dbReference type="PANTHER" id="PTHR42970">
    <property type="entry name" value="PECTATE LYASE C-RELATED"/>
    <property type="match status" value="1"/>
</dbReference>
<dbReference type="PROSITE" id="PS51257">
    <property type="entry name" value="PROKAR_LIPOPROTEIN"/>
    <property type="match status" value="1"/>
</dbReference>
<sequence length="473" mass="49987">MSRHSAPARLCARGRPDPLLGLGAGALLLLAACNSESGAETPGVNPFNARPVAGPLAFPGAVGFGAGSRGGRGGKIIEVTTLADSGEGSLRACIQEKTPRVCVFRVAGVIRFSGRPPIIRSPYLTIAGQTAPAPGITLAHSGGPEGRTPLLIKNTHDVVIRHIRVRNDRLGESRGSEDSFTIETSDNVILDHVSGSWARDEIVNGYGDNDRITISNSIFAEGIPRHDKCALLASDPKAAQRLSFIGNLCAHNGDRNPDINFPPGSCVEVVNNVLYNAQSEFAEVWESFGGSPVSIVGNSFIAGPDTSKKAIGIALNRPGSTGNASVYQAHNTFEGDFTHVGAEIATVAADSPPCPLTLQPLSATMAFTRVLAEAGAWPRDSFDGRIVQNVRKRSGKIVAAPGPIPADAQSGANMASPYPDIDRDGMDDRWEEVNGANPYQPDAWADPDDDGVAQMDEFLEYLHRRRMRGAAEG</sequence>
<organism evidence="4 5">
    <name type="scientific">Novosphingobium rhizovicinum</name>
    <dbReference type="NCBI Taxonomy" id="3228928"/>
    <lineage>
        <taxon>Bacteria</taxon>
        <taxon>Pseudomonadati</taxon>
        <taxon>Pseudomonadota</taxon>
        <taxon>Alphaproteobacteria</taxon>
        <taxon>Sphingomonadales</taxon>
        <taxon>Sphingomonadaceae</taxon>
        <taxon>Novosphingobium</taxon>
    </lineage>
</organism>
<dbReference type="InterPro" id="IPR011050">
    <property type="entry name" value="Pectin_lyase_fold/virulence"/>
</dbReference>
<protein>
    <submittedName>
        <fullName evidence="4">Polysaccharide lyase family 1 protein</fullName>
    </submittedName>
</protein>
<dbReference type="EMBL" id="JBFNXR010000054">
    <property type="protein sequence ID" value="MEW9857034.1"/>
    <property type="molecule type" value="Genomic_DNA"/>
</dbReference>
<keyword evidence="4" id="KW-0456">Lyase</keyword>
<name>A0ABV3RII0_9SPHN</name>
<dbReference type="SUPFAM" id="SSF51126">
    <property type="entry name" value="Pectin lyase-like"/>
    <property type="match status" value="1"/>
</dbReference>
<keyword evidence="2" id="KW-0325">Glycoprotein</keyword>
<dbReference type="InterPro" id="IPR012334">
    <property type="entry name" value="Pectin_lyas_fold"/>
</dbReference>